<dbReference type="PANTHER" id="PTHR36452">
    <property type="entry name" value="CHROMOSOME 12, WHOLE GENOME SHOTGUN SEQUENCE"/>
    <property type="match status" value="1"/>
</dbReference>
<dbReference type="InterPro" id="IPR012808">
    <property type="entry name" value="CHP02453"/>
</dbReference>
<dbReference type="PANTHER" id="PTHR36452:SF1">
    <property type="entry name" value="DUF2461 DOMAIN-CONTAINING PROTEIN"/>
    <property type="match status" value="1"/>
</dbReference>
<gene>
    <name evidence="2" type="ORF">N0V83_006217</name>
</gene>
<reference evidence="2" key="1">
    <citation type="submission" date="2022-10" db="EMBL/GenBank/DDBJ databases">
        <title>Tapping the CABI collections for fungal endophytes: first genome assemblies for Collariella, Neodidymelliopsis, Ascochyta clinopodiicola, Didymella pomorum, Didymosphaeria variabile, Neocosmospora piperis and Neocucurbitaria cava.</title>
        <authorList>
            <person name="Hill R."/>
        </authorList>
    </citation>
    <scope>NUCLEOTIDE SEQUENCE</scope>
    <source>
        <strain evidence="2">IMI 356814</strain>
    </source>
</reference>
<dbReference type="AlphaFoldDB" id="A0A9W9CLF2"/>
<dbReference type="Pfam" id="PF09365">
    <property type="entry name" value="DUF2461"/>
    <property type="match status" value="1"/>
</dbReference>
<keyword evidence="3" id="KW-1185">Reference proteome</keyword>
<dbReference type="Proteomes" id="UP001140560">
    <property type="component" value="Unassembled WGS sequence"/>
</dbReference>
<dbReference type="EMBL" id="JAPEUY010000010">
    <property type="protein sequence ID" value="KAJ4369133.1"/>
    <property type="molecule type" value="Genomic_DNA"/>
</dbReference>
<evidence type="ECO:0000313" key="2">
    <source>
        <dbReference type="EMBL" id="KAJ4369133.1"/>
    </source>
</evidence>
<evidence type="ECO:0000256" key="1">
    <source>
        <dbReference type="SAM" id="MobiDB-lite"/>
    </source>
</evidence>
<sequence length="123" mass="13519">MAGYRRVSGISMCGPPMLYPLDLQALFDSTSIEDFLGYDLDHKDIDLLRLRNFTIGRRLLDYEVVGPKGLDRVAELILDMVPFITYLNSVCMPDEDTSSSSEDESDAGSDDDNDSADADGDAA</sequence>
<feature type="region of interest" description="Disordered" evidence="1">
    <location>
        <begin position="94"/>
        <end position="123"/>
    </location>
</feature>
<proteinExistence type="predicted"/>
<organism evidence="2 3">
    <name type="scientific">Neocucurbitaria cava</name>
    <dbReference type="NCBI Taxonomy" id="798079"/>
    <lineage>
        <taxon>Eukaryota</taxon>
        <taxon>Fungi</taxon>
        <taxon>Dikarya</taxon>
        <taxon>Ascomycota</taxon>
        <taxon>Pezizomycotina</taxon>
        <taxon>Dothideomycetes</taxon>
        <taxon>Pleosporomycetidae</taxon>
        <taxon>Pleosporales</taxon>
        <taxon>Pleosporineae</taxon>
        <taxon>Cucurbitariaceae</taxon>
        <taxon>Neocucurbitaria</taxon>
    </lineage>
</organism>
<comment type="caution">
    <text evidence="2">The sequence shown here is derived from an EMBL/GenBank/DDBJ whole genome shotgun (WGS) entry which is preliminary data.</text>
</comment>
<dbReference type="OrthoDB" id="2537769at2759"/>
<name>A0A9W9CLF2_9PLEO</name>
<accession>A0A9W9CLF2</accession>
<protein>
    <submittedName>
        <fullName evidence="2">Uncharacterized protein</fullName>
    </submittedName>
</protein>
<evidence type="ECO:0000313" key="3">
    <source>
        <dbReference type="Proteomes" id="UP001140560"/>
    </source>
</evidence>